<protein>
    <recommendedName>
        <fullName evidence="4">Thioredoxin domain-containing protein</fullName>
    </recommendedName>
</protein>
<evidence type="ECO:0008006" key="4">
    <source>
        <dbReference type="Google" id="ProtNLM"/>
    </source>
</evidence>
<dbReference type="Gene3D" id="3.40.30.10">
    <property type="entry name" value="Glutaredoxin"/>
    <property type="match status" value="1"/>
</dbReference>
<name>A0A1G2T288_9BACT</name>
<gene>
    <name evidence="2" type="ORF">A2758_01635</name>
</gene>
<dbReference type="EMBL" id="MHVJ01000013">
    <property type="protein sequence ID" value="OHA91410.1"/>
    <property type="molecule type" value="Genomic_DNA"/>
</dbReference>
<evidence type="ECO:0000313" key="3">
    <source>
        <dbReference type="Proteomes" id="UP000178612"/>
    </source>
</evidence>
<evidence type="ECO:0000256" key="1">
    <source>
        <dbReference type="SAM" id="Phobius"/>
    </source>
</evidence>
<proteinExistence type="predicted"/>
<comment type="caution">
    <text evidence="2">The sequence shown here is derived from an EMBL/GenBank/DDBJ whole genome shotgun (WGS) entry which is preliminary data.</text>
</comment>
<feature type="transmembrane region" description="Helical" evidence="1">
    <location>
        <begin position="6"/>
        <end position="23"/>
    </location>
</feature>
<dbReference type="Proteomes" id="UP000178612">
    <property type="component" value="Unassembled WGS sequence"/>
</dbReference>
<dbReference type="AlphaFoldDB" id="A0A1G2T288"/>
<keyword evidence="1" id="KW-1133">Transmembrane helix</keyword>
<dbReference type="PANTHER" id="PTHR34573">
    <property type="entry name" value="VKC DOMAIN-CONTAINING PROTEIN"/>
    <property type="match status" value="1"/>
</dbReference>
<evidence type="ECO:0000313" key="2">
    <source>
        <dbReference type="EMBL" id="OHA91410.1"/>
    </source>
</evidence>
<sequence length="126" mass="13743">MKGKSIAWIIVMLVIIGGVVWLVRTPGKPGELDAFAQCIKDSGATYYGAFWCPNCKNQEARFGRSAKLLPRIECSTPDGKGQLQVCKEAKVEGYPTWDFADGTREVGNLPLESLSQFTGCSLPAQE</sequence>
<reference evidence="2 3" key="1">
    <citation type="journal article" date="2016" name="Nat. Commun.">
        <title>Thousands of microbial genomes shed light on interconnected biogeochemical processes in an aquifer system.</title>
        <authorList>
            <person name="Anantharaman K."/>
            <person name="Brown C.T."/>
            <person name="Hug L.A."/>
            <person name="Sharon I."/>
            <person name="Castelle C.J."/>
            <person name="Probst A.J."/>
            <person name="Thomas B.C."/>
            <person name="Singh A."/>
            <person name="Wilkins M.J."/>
            <person name="Karaoz U."/>
            <person name="Brodie E.L."/>
            <person name="Williams K.H."/>
            <person name="Hubbard S.S."/>
            <person name="Banfield J.F."/>
        </authorList>
    </citation>
    <scope>NUCLEOTIDE SEQUENCE [LARGE SCALE GENOMIC DNA]</scope>
</reference>
<dbReference type="SUPFAM" id="SSF52833">
    <property type="entry name" value="Thioredoxin-like"/>
    <property type="match status" value="1"/>
</dbReference>
<keyword evidence="1" id="KW-0472">Membrane</keyword>
<accession>A0A1G2T288</accession>
<organism evidence="2 3">
    <name type="scientific">Candidatus Zambryskibacteria bacterium RIFCSPHIGHO2_01_FULL_49_18</name>
    <dbReference type="NCBI Taxonomy" id="1802740"/>
    <lineage>
        <taxon>Bacteria</taxon>
        <taxon>Candidatus Zambryskiibacteriota</taxon>
    </lineage>
</organism>
<dbReference type="InterPro" id="IPR036249">
    <property type="entry name" value="Thioredoxin-like_sf"/>
</dbReference>
<dbReference type="PANTHER" id="PTHR34573:SF1">
    <property type="entry name" value="VITAMIN K EPOXIDE REDUCTASE DOMAIN-CONTAINING PROTEIN"/>
    <property type="match status" value="1"/>
</dbReference>
<keyword evidence="1" id="KW-0812">Transmembrane</keyword>